<dbReference type="GO" id="GO:0016829">
    <property type="term" value="F:lyase activity"/>
    <property type="evidence" value="ECO:0007669"/>
    <property type="project" value="UniProtKB-KW"/>
</dbReference>
<keyword evidence="10" id="KW-1185">Reference proteome</keyword>
<sequence>MREICGVFPKIQKVANGFFEWKTEGKLKIPHYISKEIKDEKDEDTLLYFAGLYDDSNKEAPTYTIVTVNSSKYLSFLHERMPCILDKSDIDLWLDENKKFDSDIEGFYPVSNAVSKRVNEPENIVEIKREAEKPKSNKNKNQIDFYFKKKPEIKKEKKLDGKDINDTNEAKNADAEKEIKEETQKRKVDDDNDEKVKLEE</sequence>
<dbReference type="AlphaFoldDB" id="A0AAD5XV60"/>
<keyword evidence="2" id="KW-0645">Protease</keyword>
<dbReference type="SUPFAM" id="SSF143081">
    <property type="entry name" value="BB1717-like"/>
    <property type="match status" value="1"/>
</dbReference>
<protein>
    <recommendedName>
        <fullName evidence="11">Embryonic stem cell-specific 5-hydroxymethylcytosine-binding protein</fullName>
    </recommendedName>
</protein>
<keyword evidence="6" id="KW-0238">DNA-binding</keyword>
<dbReference type="Gene3D" id="3.90.1680.10">
    <property type="entry name" value="SOS response associated peptidase-like"/>
    <property type="match status" value="1"/>
</dbReference>
<proteinExistence type="inferred from homology"/>
<dbReference type="Proteomes" id="UP001211065">
    <property type="component" value="Unassembled WGS sequence"/>
</dbReference>
<accession>A0AAD5XV60</accession>
<evidence type="ECO:0000256" key="4">
    <source>
        <dbReference type="ARBA" id="ARBA00022801"/>
    </source>
</evidence>
<evidence type="ECO:0000256" key="3">
    <source>
        <dbReference type="ARBA" id="ARBA00022763"/>
    </source>
</evidence>
<dbReference type="Pfam" id="PF02586">
    <property type="entry name" value="SRAP"/>
    <property type="match status" value="1"/>
</dbReference>
<dbReference type="InterPro" id="IPR036590">
    <property type="entry name" value="SRAP-like"/>
</dbReference>
<gene>
    <name evidence="9" type="ORF">HK099_001116</name>
</gene>
<feature type="region of interest" description="Disordered" evidence="8">
    <location>
        <begin position="157"/>
        <end position="200"/>
    </location>
</feature>
<dbReference type="EMBL" id="JADGJW010001299">
    <property type="protein sequence ID" value="KAJ3204444.1"/>
    <property type="molecule type" value="Genomic_DNA"/>
</dbReference>
<dbReference type="GO" id="GO:0006508">
    <property type="term" value="P:proteolysis"/>
    <property type="evidence" value="ECO:0007669"/>
    <property type="project" value="UniProtKB-KW"/>
</dbReference>
<dbReference type="PANTHER" id="PTHR13604:SF0">
    <property type="entry name" value="ABASIC SITE PROCESSING PROTEIN HMCES"/>
    <property type="match status" value="1"/>
</dbReference>
<dbReference type="GO" id="GO:0106300">
    <property type="term" value="P:protein-DNA covalent cross-linking repair"/>
    <property type="evidence" value="ECO:0007669"/>
    <property type="project" value="InterPro"/>
</dbReference>
<evidence type="ECO:0000313" key="10">
    <source>
        <dbReference type="Proteomes" id="UP001211065"/>
    </source>
</evidence>
<evidence type="ECO:0000256" key="7">
    <source>
        <dbReference type="ARBA" id="ARBA00023239"/>
    </source>
</evidence>
<dbReference type="GO" id="GO:0008233">
    <property type="term" value="F:peptidase activity"/>
    <property type="evidence" value="ECO:0007669"/>
    <property type="project" value="UniProtKB-KW"/>
</dbReference>
<dbReference type="PANTHER" id="PTHR13604">
    <property type="entry name" value="DC12-RELATED"/>
    <property type="match status" value="1"/>
</dbReference>
<comment type="similarity">
    <text evidence="1">Belongs to the SOS response-associated peptidase family.</text>
</comment>
<keyword evidence="4" id="KW-0378">Hydrolase</keyword>
<evidence type="ECO:0000256" key="8">
    <source>
        <dbReference type="SAM" id="MobiDB-lite"/>
    </source>
</evidence>
<dbReference type="GO" id="GO:0003697">
    <property type="term" value="F:single-stranded DNA binding"/>
    <property type="evidence" value="ECO:0007669"/>
    <property type="project" value="InterPro"/>
</dbReference>
<keyword evidence="3" id="KW-0227">DNA damage</keyword>
<evidence type="ECO:0000256" key="2">
    <source>
        <dbReference type="ARBA" id="ARBA00022670"/>
    </source>
</evidence>
<organism evidence="9 10">
    <name type="scientific">Clydaea vesicula</name>
    <dbReference type="NCBI Taxonomy" id="447962"/>
    <lineage>
        <taxon>Eukaryota</taxon>
        <taxon>Fungi</taxon>
        <taxon>Fungi incertae sedis</taxon>
        <taxon>Chytridiomycota</taxon>
        <taxon>Chytridiomycota incertae sedis</taxon>
        <taxon>Chytridiomycetes</taxon>
        <taxon>Lobulomycetales</taxon>
        <taxon>Lobulomycetaceae</taxon>
        <taxon>Clydaea</taxon>
    </lineage>
</organism>
<evidence type="ECO:0000256" key="1">
    <source>
        <dbReference type="ARBA" id="ARBA00008136"/>
    </source>
</evidence>
<keyword evidence="5" id="KW-0190">Covalent protein-DNA linkage</keyword>
<feature type="non-terminal residue" evidence="9">
    <location>
        <position position="200"/>
    </location>
</feature>
<reference evidence="9" key="1">
    <citation type="submission" date="2020-05" db="EMBL/GenBank/DDBJ databases">
        <title>Phylogenomic resolution of chytrid fungi.</title>
        <authorList>
            <person name="Stajich J.E."/>
            <person name="Amses K."/>
            <person name="Simmons R."/>
            <person name="Seto K."/>
            <person name="Myers J."/>
            <person name="Bonds A."/>
            <person name="Quandt C.A."/>
            <person name="Barry K."/>
            <person name="Liu P."/>
            <person name="Grigoriev I."/>
            <person name="Longcore J.E."/>
            <person name="James T.Y."/>
        </authorList>
    </citation>
    <scope>NUCLEOTIDE SEQUENCE</scope>
    <source>
        <strain evidence="9">JEL0476</strain>
    </source>
</reference>
<keyword evidence="7" id="KW-0456">Lyase</keyword>
<evidence type="ECO:0000256" key="6">
    <source>
        <dbReference type="ARBA" id="ARBA00023125"/>
    </source>
</evidence>
<evidence type="ECO:0000313" key="9">
    <source>
        <dbReference type="EMBL" id="KAJ3204444.1"/>
    </source>
</evidence>
<comment type="caution">
    <text evidence="9">The sequence shown here is derived from an EMBL/GenBank/DDBJ whole genome shotgun (WGS) entry which is preliminary data.</text>
</comment>
<evidence type="ECO:0000256" key="5">
    <source>
        <dbReference type="ARBA" id="ARBA00023124"/>
    </source>
</evidence>
<evidence type="ECO:0008006" key="11">
    <source>
        <dbReference type="Google" id="ProtNLM"/>
    </source>
</evidence>
<name>A0AAD5XV60_9FUNG</name>
<dbReference type="InterPro" id="IPR003738">
    <property type="entry name" value="SRAP"/>
</dbReference>